<dbReference type="EMBL" id="CAJNOW010000162">
    <property type="protein sequence ID" value="CAF1257507.1"/>
    <property type="molecule type" value="Genomic_DNA"/>
</dbReference>
<evidence type="ECO:0000313" key="5">
    <source>
        <dbReference type="EMBL" id="CAF2044711.1"/>
    </source>
</evidence>
<comment type="caution">
    <text evidence="10">The sequence shown here is derived from an EMBL/GenBank/DDBJ whole genome shotgun (WGS) entry which is preliminary data.</text>
</comment>
<feature type="compositionally biased region" description="Polar residues" evidence="1">
    <location>
        <begin position="185"/>
        <end position="194"/>
    </location>
</feature>
<dbReference type="EMBL" id="CAJNRE010012510">
    <property type="protein sequence ID" value="CAF2111173.1"/>
    <property type="molecule type" value="Genomic_DNA"/>
</dbReference>
<dbReference type="AlphaFoldDB" id="A0A819Z9W6"/>
<keyword evidence="2" id="KW-1133">Transmembrane helix</keyword>
<reference evidence="10" key="1">
    <citation type="submission" date="2021-02" db="EMBL/GenBank/DDBJ databases">
        <authorList>
            <person name="Nowell W R."/>
        </authorList>
    </citation>
    <scope>NUCLEOTIDE SEQUENCE</scope>
</reference>
<dbReference type="EMBL" id="CAJOBH010004307">
    <property type="protein sequence ID" value="CAF3985003.1"/>
    <property type="molecule type" value="Genomic_DNA"/>
</dbReference>
<evidence type="ECO:0000313" key="4">
    <source>
        <dbReference type="EMBL" id="CAF1417891.1"/>
    </source>
</evidence>
<dbReference type="Proteomes" id="UP000663834">
    <property type="component" value="Unassembled WGS sequence"/>
</dbReference>
<dbReference type="Proteomes" id="UP000663842">
    <property type="component" value="Unassembled WGS sequence"/>
</dbReference>
<feature type="compositionally biased region" description="Low complexity" evidence="1">
    <location>
        <begin position="168"/>
        <end position="184"/>
    </location>
</feature>
<dbReference type="EMBL" id="CAJOBJ010002537">
    <property type="protein sequence ID" value="CAF3929754.1"/>
    <property type="molecule type" value="Genomic_DNA"/>
</dbReference>
<evidence type="ECO:0000313" key="10">
    <source>
        <dbReference type="EMBL" id="CAF4170756.1"/>
    </source>
</evidence>
<organism evidence="10 11">
    <name type="scientific">Rotaria magnacalcarata</name>
    <dbReference type="NCBI Taxonomy" id="392030"/>
    <lineage>
        <taxon>Eukaryota</taxon>
        <taxon>Metazoa</taxon>
        <taxon>Spiralia</taxon>
        <taxon>Gnathifera</taxon>
        <taxon>Rotifera</taxon>
        <taxon>Eurotatoria</taxon>
        <taxon>Bdelloidea</taxon>
        <taxon>Philodinida</taxon>
        <taxon>Philodinidae</taxon>
        <taxon>Rotaria</taxon>
    </lineage>
</organism>
<dbReference type="Proteomes" id="UP000676336">
    <property type="component" value="Unassembled WGS sequence"/>
</dbReference>
<evidence type="ECO:0000313" key="3">
    <source>
        <dbReference type="EMBL" id="CAF1257507.1"/>
    </source>
</evidence>
<dbReference type="Proteomes" id="UP000663887">
    <property type="component" value="Unassembled WGS sequence"/>
</dbReference>
<proteinExistence type="predicted"/>
<dbReference type="EMBL" id="CAJOBI010001730">
    <property type="protein sequence ID" value="CAF3896624.1"/>
    <property type="molecule type" value="Genomic_DNA"/>
</dbReference>
<dbReference type="Proteomes" id="UP000663855">
    <property type="component" value="Unassembled WGS sequence"/>
</dbReference>
<dbReference type="Proteomes" id="UP000681720">
    <property type="component" value="Unassembled WGS sequence"/>
</dbReference>
<dbReference type="EMBL" id="CAJOBF010005312">
    <property type="protein sequence ID" value="CAF4170756.1"/>
    <property type="molecule type" value="Genomic_DNA"/>
</dbReference>
<dbReference type="OrthoDB" id="10054108at2759"/>
<feature type="transmembrane region" description="Helical" evidence="2">
    <location>
        <begin position="366"/>
        <end position="391"/>
    </location>
</feature>
<evidence type="ECO:0000256" key="1">
    <source>
        <dbReference type="SAM" id="MobiDB-lite"/>
    </source>
</evidence>
<dbReference type="Proteomes" id="UP000663824">
    <property type="component" value="Unassembled WGS sequence"/>
</dbReference>
<dbReference type="EMBL" id="CAJNOV010010720">
    <property type="protein sequence ID" value="CAF1417891.1"/>
    <property type="molecule type" value="Genomic_DNA"/>
</dbReference>
<evidence type="ECO:0000313" key="9">
    <source>
        <dbReference type="EMBL" id="CAF3985003.1"/>
    </source>
</evidence>
<gene>
    <name evidence="9" type="ORF">BYL167_LOCUS12821</name>
    <name evidence="4" type="ORF">CJN711_LOCUS22839</name>
    <name evidence="8" type="ORF">GIL414_LOCUS8009</name>
    <name evidence="3" type="ORF">KQP761_LOCUS2614</name>
    <name evidence="6" type="ORF">MBJ925_LOCUS24180</name>
    <name evidence="7" type="ORF">SMN809_LOCUS6410</name>
    <name evidence="10" type="ORF">UXM345_LOCUS26265</name>
    <name evidence="5" type="ORF">XDN619_LOCUS7378</name>
</gene>
<evidence type="ECO:0000313" key="7">
    <source>
        <dbReference type="EMBL" id="CAF3896624.1"/>
    </source>
</evidence>
<dbReference type="EMBL" id="CAJNRG010002241">
    <property type="protein sequence ID" value="CAF2044711.1"/>
    <property type="molecule type" value="Genomic_DNA"/>
</dbReference>
<evidence type="ECO:0000313" key="6">
    <source>
        <dbReference type="EMBL" id="CAF2111173.1"/>
    </source>
</evidence>
<keyword evidence="2" id="KW-0472">Membrane</keyword>
<feature type="region of interest" description="Disordered" evidence="1">
    <location>
        <begin position="76"/>
        <end position="200"/>
    </location>
</feature>
<evidence type="ECO:0000313" key="8">
    <source>
        <dbReference type="EMBL" id="CAF3929754.1"/>
    </source>
</evidence>
<dbReference type="Proteomes" id="UP000681967">
    <property type="component" value="Unassembled WGS sequence"/>
</dbReference>
<feature type="compositionally biased region" description="Low complexity" evidence="1">
    <location>
        <begin position="81"/>
        <end position="143"/>
    </location>
</feature>
<sequence>MYYPSIAQPTAIGTWSNAYPINTQQQAIPTVYYQMPTTAAPIITTSEVLVAQQQMPTVYYQTPSLNVPSNPPTISSQVNITQQQPQTTSTTTTKITRTLHPTTDNNTVAEETSTTSTVTTPEIPTTQTFAVSTSTSVPQVTTSRLPPTAETTTIDERPQIRTRRLRALSRSTSSDSSTTSSQSTITPQPQNIHQPTALPPQIPIQTVNIAPMRRVIHYAHHPPRTPSGYYSSDLDYGKRRVYKTDYKYRHYYCCNWCKGRCDLRNRSYGCCEWFYGCPLWGLICCGLGFLGLLVLFFTLFGLQPSINSTRHSDAAQTVLLNRTEIIYGFYKLCGYQINATSGTPTTLILCNTTATTSTARIQLSPFYTVISGANSYSFSKIVIFVLIFIIFERFRI</sequence>
<accession>A0A819Z9W6</accession>
<name>A0A819Z9W6_9BILA</name>
<evidence type="ECO:0000313" key="11">
    <source>
        <dbReference type="Proteomes" id="UP000663842"/>
    </source>
</evidence>
<protein>
    <submittedName>
        <fullName evidence="10">Uncharacterized protein</fullName>
    </submittedName>
</protein>
<evidence type="ECO:0000256" key="2">
    <source>
        <dbReference type="SAM" id="Phobius"/>
    </source>
</evidence>
<feature type="transmembrane region" description="Helical" evidence="2">
    <location>
        <begin position="279"/>
        <end position="302"/>
    </location>
</feature>
<keyword evidence="2" id="KW-0812">Transmembrane</keyword>